<evidence type="ECO:0000313" key="2">
    <source>
        <dbReference type="EMBL" id="WAL64843.1"/>
    </source>
</evidence>
<accession>A0ABY7B0Q4</accession>
<proteinExistence type="predicted"/>
<keyword evidence="2" id="KW-0378">Hydrolase</keyword>
<dbReference type="InterPro" id="IPR050266">
    <property type="entry name" value="AB_hydrolase_sf"/>
</dbReference>
<sequence>MTSQVRGRTTVTGRRGFGHRFLTGDGTALHVRATGPEDAAVTLVLAHAWTQDHTEWDPVLPLLPPQVRVLRYDHRGHGGSAPARPGTATVAQLADDLAELIAERVPSGRVVLAGHSMGGMTVMALAERHPELVRLRVAGVALIATSCSDMDRLTLGLPGVAGRVAARVDRALARRLSRYAKEFVPVPAVAARPVTKWLAFGRKARRADVRAMTAQVLRAHPSSAGGFRDSMSQHDRRAALATLRDTPAVILAGDRDRITPLPHARVLAGELPHAEFVLFPDAGHELTYERPVGVASRLRALLDQAAD</sequence>
<dbReference type="InterPro" id="IPR000073">
    <property type="entry name" value="AB_hydrolase_1"/>
</dbReference>
<gene>
    <name evidence="2" type="ORF">ORV05_28490</name>
</gene>
<dbReference type="RefSeq" id="WP_268755067.1">
    <property type="nucleotide sequence ID" value="NZ_CP113836.1"/>
</dbReference>
<dbReference type="InterPro" id="IPR029058">
    <property type="entry name" value="AB_hydrolase_fold"/>
</dbReference>
<evidence type="ECO:0000313" key="3">
    <source>
        <dbReference type="Proteomes" id="UP001163203"/>
    </source>
</evidence>
<keyword evidence="3" id="KW-1185">Reference proteome</keyword>
<dbReference type="Gene3D" id="3.40.50.1820">
    <property type="entry name" value="alpha/beta hydrolase"/>
    <property type="match status" value="1"/>
</dbReference>
<name>A0ABY7B0Q4_9PSEU</name>
<dbReference type="PANTHER" id="PTHR43798">
    <property type="entry name" value="MONOACYLGLYCEROL LIPASE"/>
    <property type="match status" value="1"/>
</dbReference>
<evidence type="ECO:0000259" key="1">
    <source>
        <dbReference type="Pfam" id="PF00561"/>
    </source>
</evidence>
<dbReference type="GO" id="GO:0016787">
    <property type="term" value="F:hydrolase activity"/>
    <property type="evidence" value="ECO:0007669"/>
    <property type="project" value="UniProtKB-KW"/>
</dbReference>
<dbReference type="SUPFAM" id="SSF53474">
    <property type="entry name" value="alpha/beta-Hydrolases"/>
    <property type="match status" value="1"/>
</dbReference>
<dbReference type="Proteomes" id="UP001163203">
    <property type="component" value="Chromosome"/>
</dbReference>
<dbReference type="PANTHER" id="PTHR43798:SF33">
    <property type="entry name" value="HYDROLASE, PUTATIVE (AFU_ORTHOLOGUE AFUA_2G14860)-RELATED"/>
    <property type="match status" value="1"/>
</dbReference>
<reference evidence="2" key="1">
    <citation type="submission" date="2022-11" db="EMBL/GenBank/DDBJ databases">
        <authorList>
            <person name="Mo P."/>
        </authorList>
    </citation>
    <scope>NUCLEOTIDE SEQUENCE</scope>
    <source>
        <strain evidence="2">HUAS 11-8</strain>
    </source>
</reference>
<dbReference type="Pfam" id="PF00561">
    <property type="entry name" value="Abhydrolase_1"/>
    <property type="match status" value="1"/>
</dbReference>
<dbReference type="EMBL" id="CP113836">
    <property type="protein sequence ID" value="WAL64843.1"/>
    <property type="molecule type" value="Genomic_DNA"/>
</dbReference>
<feature type="domain" description="AB hydrolase-1" evidence="1">
    <location>
        <begin position="42"/>
        <end position="291"/>
    </location>
</feature>
<organism evidence="2 3">
    <name type="scientific">Amycolatopsis cynarae</name>
    <dbReference type="NCBI Taxonomy" id="2995223"/>
    <lineage>
        <taxon>Bacteria</taxon>
        <taxon>Bacillati</taxon>
        <taxon>Actinomycetota</taxon>
        <taxon>Actinomycetes</taxon>
        <taxon>Pseudonocardiales</taxon>
        <taxon>Pseudonocardiaceae</taxon>
        <taxon>Amycolatopsis</taxon>
    </lineage>
</organism>
<protein>
    <submittedName>
        <fullName evidence="2">Alpha/beta fold hydrolase</fullName>
    </submittedName>
</protein>